<reference evidence="11" key="1">
    <citation type="submission" date="2025-08" db="UniProtKB">
        <authorList>
            <consortium name="Ensembl"/>
        </authorList>
    </citation>
    <scope>IDENTIFICATION</scope>
</reference>
<dbReference type="InterPro" id="IPR000276">
    <property type="entry name" value="GPCR_Rhodpsn"/>
</dbReference>
<feature type="transmembrane region" description="Helical" evidence="9">
    <location>
        <begin position="146"/>
        <end position="169"/>
    </location>
</feature>
<evidence type="ECO:0000256" key="4">
    <source>
        <dbReference type="ARBA" id="ARBA00022692"/>
    </source>
</evidence>
<evidence type="ECO:0000256" key="2">
    <source>
        <dbReference type="ARBA" id="ARBA00004141"/>
    </source>
</evidence>
<dbReference type="Proteomes" id="UP000472274">
    <property type="component" value="Unplaced"/>
</dbReference>
<dbReference type="AlphaFoldDB" id="A0A674JE87"/>
<dbReference type="Ensembl" id="ENSTMTT00000019630.1">
    <property type="protein sequence ID" value="ENSTMTP00000018963.1"/>
    <property type="gene ID" value="ENSTMTG00000013889.1"/>
</dbReference>
<dbReference type="PRINTS" id="PR00237">
    <property type="entry name" value="GPCRRHODOPSN"/>
</dbReference>
<dbReference type="Gene3D" id="1.20.1070.10">
    <property type="entry name" value="Rhodopsin 7-helix transmembrane proteins"/>
    <property type="match status" value="1"/>
</dbReference>
<comment type="function">
    <text evidence="1">Odorant receptor.</text>
</comment>
<dbReference type="PANTHER" id="PTHR26450">
    <property type="entry name" value="OLFACTORY RECEPTOR 56B1-RELATED"/>
    <property type="match status" value="1"/>
</dbReference>
<dbReference type="GO" id="GO:0005886">
    <property type="term" value="C:plasma membrane"/>
    <property type="evidence" value="ECO:0007669"/>
    <property type="project" value="TreeGrafter"/>
</dbReference>
<feature type="transmembrane region" description="Helical" evidence="9">
    <location>
        <begin position="31"/>
        <end position="55"/>
    </location>
</feature>
<dbReference type="SMART" id="SM01381">
    <property type="entry name" value="7TM_GPCR_Srsx"/>
    <property type="match status" value="1"/>
</dbReference>
<sequence>MKCIMLPFNGSCFNPPTFLLIGIPGLETLHVWISVPFCSMYIIAILGNCTILFIIKTEPSLHEPMFYFLSMLAVIDLVLSTSTMPKLLGIFWFSYREIGLDACLLQMFVIHSFSAMESGIFLAMAFDRYVAICDPLRHKTVLTNTIVAKIGLAAMIRGVLYISPLPLLVQRYAYYRTNIIAHSYCEHMAVVILVCGDITISNLYGLTIGFLTLLMDSLFIVLSYIMILRAVLRLASVDARLKTFSTCISHVCAILAFYTPIAASSLTYRFGQNVSPHIHILLANFYLLVPPMLNPIVYGARTKQIRQEFTGFLGREVQHH</sequence>
<organism evidence="11 12">
    <name type="scientific">Terrapene triunguis</name>
    <name type="common">Three-toed box turtle</name>
    <dbReference type="NCBI Taxonomy" id="2587831"/>
    <lineage>
        <taxon>Eukaryota</taxon>
        <taxon>Metazoa</taxon>
        <taxon>Chordata</taxon>
        <taxon>Craniata</taxon>
        <taxon>Vertebrata</taxon>
        <taxon>Euteleostomi</taxon>
        <taxon>Archelosauria</taxon>
        <taxon>Testudinata</taxon>
        <taxon>Testudines</taxon>
        <taxon>Cryptodira</taxon>
        <taxon>Durocryptodira</taxon>
        <taxon>Testudinoidea</taxon>
        <taxon>Emydidae</taxon>
        <taxon>Terrapene</taxon>
    </lineage>
</organism>
<dbReference type="PRINTS" id="PR00245">
    <property type="entry name" value="OLFACTORYR"/>
</dbReference>
<dbReference type="InterPro" id="IPR000725">
    <property type="entry name" value="Olfact_rcpt"/>
</dbReference>
<evidence type="ECO:0000313" key="12">
    <source>
        <dbReference type="Proteomes" id="UP000472274"/>
    </source>
</evidence>
<dbReference type="CDD" id="cd15949">
    <property type="entry name" value="7tmA_OR52M-like"/>
    <property type="match status" value="1"/>
</dbReference>
<keyword evidence="5" id="KW-0552">Olfaction</keyword>
<gene>
    <name evidence="11" type="primary">OR52M1</name>
    <name evidence="11" type="synonym">LOC113405843</name>
</gene>
<protein>
    <submittedName>
        <fullName evidence="11">Olfactory receptor family 52 subfamily M member 1</fullName>
    </submittedName>
</protein>
<dbReference type="GO" id="GO:0004984">
    <property type="term" value="F:olfactory receptor activity"/>
    <property type="evidence" value="ECO:0007669"/>
    <property type="project" value="InterPro"/>
</dbReference>
<feature type="transmembrane region" description="Helical" evidence="9">
    <location>
        <begin position="217"/>
        <end position="235"/>
    </location>
</feature>
<feature type="transmembrane region" description="Helical" evidence="9">
    <location>
        <begin position="247"/>
        <end position="266"/>
    </location>
</feature>
<accession>A0A674JE87</accession>
<dbReference type="GO" id="GO:0004930">
    <property type="term" value="F:G protein-coupled receptor activity"/>
    <property type="evidence" value="ECO:0007669"/>
    <property type="project" value="InterPro"/>
</dbReference>
<keyword evidence="4 9" id="KW-0812">Transmembrane</keyword>
<evidence type="ECO:0000256" key="7">
    <source>
        <dbReference type="ARBA" id="ARBA00023136"/>
    </source>
</evidence>
<evidence type="ECO:0000313" key="11">
    <source>
        <dbReference type="Ensembl" id="ENSTMTP00000018963.1"/>
    </source>
</evidence>
<evidence type="ECO:0000256" key="3">
    <source>
        <dbReference type="ARBA" id="ARBA00022606"/>
    </source>
</evidence>
<comment type="subcellular location">
    <subcellularLocation>
        <location evidence="2">Membrane</location>
        <topology evidence="2">Multi-pass membrane protein</topology>
    </subcellularLocation>
</comment>
<keyword evidence="6 9" id="KW-1133">Transmembrane helix</keyword>
<dbReference type="GeneTree" id="ENSGT01150000286912"/>
<reference evidence="11" key="2">
    <citation type="submission" date="2025-09" db="UniProtKB">
        <authorList>
            <consortium name="Ensembl"/>
        </authorList>
    </citation>
    <scope>IDENTIFICATION</scope>
</reference>
<feature type="transmembrane region" description="Helical" evidence="9">
    <location>
        <begin position="278"/>
        <end position="298"/>
    </location>
</feature>
<name>A0A674JE87_9SAUR</name>
<dbReference type="PANTHER" id="PTHR26450:SF160">
    <property type="entry name" value="OLFACTORY RECEPTOR OLFR553"/>
    <property type="match status" value="1"/>
</dbReference>
<dbReference type="PROSITE" id="PS50262">
    <property type="entry name" value="G_PROTEIN_RECEP_F1_2"/>
    <property type="match status" value="1"/>
</dbReference>
<evidence type="ECO:0000256" key="6">
    <source>
        <dbReference type="ARBA" id="ARBA00022989"/>
    </source>
</evidence>
<dbReference type="FunFam" id="1.20.1070.10:FF:000006">
    <property type="entry name" value="Olfactory receptor"/>
    <property type="match status" value="1"/>
</dbReference>
<feature type="transmembrane region" description="Helical" evidence="9">
    <location>
        <begin position="67"/>
        <end position="93"/>
    </location>
</feature>
<dbReference type="Pfam" id="PF13853">
    <property type="entry name" value="7tm_4"/>
    <property type="match status" value="1"/>
</dbReference>
<evidence type="ECO:0000256" key="5">
    <source>
        <dbReference type="ARBA" id="ARBA00022725"/>
    </source>
</evidence>
<keyword evidence="7 9" id="KW-0472">Membrane</keyword>
<feature type="transmembrane region" description="Helical" evidence="9">
    <location>
        <begin position="190"/>
        <end position="211"/>
    </location>
</feature>
<dbReference type="InterPro" id="IPR050402">
    <property type="entry name" value="OR51/52/56-like"/>
</dbReference>
<keyword evidence="8" id="KW-0807">Transducer</keyword>
<dbReference type="InParanoid" id="A0A674JE87"/>
<proteinExistence type="predicted"/>
<keyword evidence="12" id="KW-1185">Reference proteome</keyword>
<keyword evidence="3" id="KW-0716">Sensory transduction</keyword>
<feature type="domain" description="G-protein coupled receptors family 1 profile" evidence="10">
    <location>
        <begin position="47"/>
        <end position="298"/>
    </location>
</feature>
<dbReference type="SUPFAM" id="SSF81321">
    <property type="entry name" value="Family A G protein-coupled receptor-like"/>
    <property type="match status" value="1"/>
</dbReference>
<feature type="transmembrane region" description="Helical" evidence="9">
    <location>
        <begin position="105"/>
        <end position="126"/>
    </location>
</feature>
<evidence type="ECO:0000256" key="8">
    <source>
        <dbReference type="ARBA" id="ARBA00023224"/>
    </source>
</evidence>
<evidence type="ECO:0000256" key="1">
    <source>
        <dbReference type="ARBA" id="ARBA00002936"/>
    </source>
</evidence>
<dbReference type="InterPro" id="IPR017452">
    <property type="entry name" value="GPCR_Rhodpsn_7TM"/>
</dbReference>
<evidence type="ECO:0000256" key="9">
    <source>
        <dbReference type="SAM" id="Phobius"/>
    </source>
</evidence>
<evidence type="ECO:0000259" key="10">
    <source>
        <dbReference type="PROSITE" id="PS50262"/>
    </source>
</evidence>